<dbReference type="EMBL" id="JAOSHN010000010">
    <property type="protein sequence ID" value="MCU7380448.1"/>
    <property type="molecule type" value="Genomic_DNA"/>
</dbReference>
<feature type="region of interest" description="Disordered" evidence="1">
    <location>
        <begin position="1"/>
        <end position="52"/>
    </location>
</feature>
<evidence type="ECO:0000313" key="2">
    <source>
        <dbReference type="EMBL" id="MCU7380448.1"/>
    </source>
</evidence>
<evidence type="ECO:0000256" key="1">
    <source>
        <dbReference type="SAM" id="MobiDB-lite"/>
    </source>
</evidence>
<organism evidence="2 3">
    <name type="scientific">Hominibacterium faecale</name>
    <dbReference type="NCBI Taxonomy" id="2839743"/>
    <lineage>
        <taxon>Bacteria</taxon>
        <taxon>Bacillati</taxon>
        <taxon>Bacillota</taxon>
        <taxon>Clostridia</taxon>
        <taxon>Peptostreptococcales</taxon>
        <taxon>Anaerovoracaceae</taxon>
        <taxon>Hominibacterium</taxon>
    </lineage>
</organism>
<dbReference type="RefSeq" id="WP_227754628.1">
    <property type="nucleotide sequence ID" value="NZ_JAOSHN010000010.1"/>
</dbReference>
<evidence type="ECO:0000313" key="3">
    <source>
        <dbReference type="Proteomes" id="UP001065549"/>
    </source>
</evidence>
<comment type="caution">
    <text evidence="2">The sequence shown here is derived from an EMBL/GenBank/DDBJ whole genome shotgun (WGS) entry which is preliminary data.</text>
</comment>
<dbReference type="AlphaFoldDB" id="A0A9J6QYB3"/>
<keyword evidence="3" id="KW-1185">Reference proteome</keyword>
<protein>
    <submittedName>
        <fullName evidence="2">Uncharacterized protein</fullName>
    </submittedName>
</protein>
<proteinExistence type="predicted"/>
<gene>
    <name evidence="2" type="ORF">OBO34_19225</name>
</gene>
<accession>A0A9J6QYB3</accession>
<name>A0A9J6QYB3_9FIRM</name>
<dbReference type="Proteomes" id="UP001065549">
    <property type="component" value="Unassembled WGS sequence"/>
</dbReference>
<sequence length="52" mass="5608">MCEKEGTTHGEETVDGSFSVDTANTKKTENPLLSKPESVLPAKQAEEGEKTK</sequence>
<feature type="compositionally biased region" description="Basic and acidic residues" evidence="1">
    <location>
        <begin position="1"/>
        <end position="12"/>
    </location>
</feature>
<reference evidence="2" key="1">
    <citation type="submission" date="2022-09" db="EMBL/GenBank/DDBJ databases">
        <title>Culturomic study of gut microbiota in children with autism spectrum disorder.</title>
        <authorList>
            <person name="Efimov B.A."/>
            <person name="Chaplin A.V."/>
            <person name="Sokolova S.R."/>
            <person name="Pikina A.P."/>
            <person name="Korzhanova M."/>
            <person name="Belova V."/>
            <person name="Korostin D."/>
        </authorList>
    </citation>
    <scope>NUCLEOTIDE SEQUENCE</scope>
    <source>
        <strain evidence="2">ASD5510</strain>
    </source>
</reference>